<sequence length="394" mass="44433">MVKQILTAVFMCGVILITSPNIANANNVTVGNDNEQLKAVVKDFFDEYENINCDKSEEKIIENIAELSTTEVNHVSEKIQSDNSSYLQMVELMLQRKKIIENTSDIDLTEYNKTIDLFYKNIQIKGNDAEIDVKVTKNWNYAFSPEIQSGATDTYTIYLKKELNQWKISLVKGLTDTVIDDDINNMNDEISSQQRNMYVNRIKKECYVLSNENNNAGQGWMVSPYSLENQIKAANGTYNGGNASRYALDHALEPSSNYVYFTFDCTNFISQCLYAGGIKQHVGSAYTDTCWYYKTSTNRSSSWTGANEFYKYINSTVSKISKSNGSWDTAEIGDIIQLMSGGEASHSLIISGVAYSSYGRSDLLVCAHSTDRRHVSLKEYYSGTKCYHHIKGSK</sequence>
<evidence type="ECO:0000313" key="4">
    <source>
        <dbReference type="Proteomes" id="UP000095495"/>
    </source>
</evidence>
<dbReference type="PANTHER" id="PTHR40032:SF1">
    <property type="entry name" value="EXPORTED PROTEIN"/>
    <property type="match status" value="1"/>
</dbReference>
<reference evidence="3 4" key="1">
    <citation type="submission" date="2015-09" db="EMBL/GenBank/DDBJ databases">
        <authorList>
            <consortium name="Pathogen Informatics"/>
        </authorList>
    </citation>
    <scope>NUCLEOTIDE SEQUENCE [LARGE SCALE GENOMIC DNA]</scope>
    <source>
        <strain evidence="3 4">2789STDY5608863</strain>
    </source>
</reference>
<feature type="signal peptide" evidence="1">
    <location>
        <begin position="1"/>
        <end position="25"/>
    </location>
</feature>
<evidence type="ECO:0000256" key="1">
    <source>
        <dbReference type="SAM" id="SignalP"/>
    </source>
</evidence>
<dbReference type="PANTHER" id="PTHR40032">
    <property type="entry name" value="EXPORTED PROTEIN-RELATED"/>
    <property type="match status" value="1"/>
</dbReference>
<dbReference type="EMBL" id="CYXV01000001">
    <property type="protein sequence ID" value="CUM69058.1"/>
    <property type="molecule type" value="Genomic_DNA"/>
</dbReference>
<dbReference type="InterPro" id="IPR024301">
    <property type="entry name" value="Amidase_6"/>
</dbReference>
<evidence type="ECO:0000259" key="2">
    <source>
        <dbReference type="Pfam" id="PF12671"/>
    </source>
</evidence>
<dbReference type="RefSeq" id="WP_055260630.1">
    <property type="nucleotide sequence ID" value="NZ_CYXV01000001.1"/>
</dbReference>
<dbReference type="Pfam" id="PF12671">
    <property type="entry name" value="Amidase_6"/>
    <property type="match status" value="1"/>
</dbReference>
<evidence type="ECO:0000313" key="3">
    <source>
        <dbReference type="EMBL" id="CUM69058.1"/>
    </source>
</evidence>
<dbReference type="Proteomes" id="UP000095495">
    <property type="component" value="Unassembled WGS sequence"/>
</dbReference>
<keyword evidence="1" id="KW-0732">Signal</keyword>
<proteinExistence type="predicted"/>
<organism evidence="3 4">
    <name type="scientific">Roseburia faecis</name>
    <dbReference type="NCBI Taxonomy" id="301302"/>
    <lineage>
        <taxon>Bacteria</taxon>
        <taxon>Bacillati</taxon>
        <taxon>Bacillota</taxon>
        <taxon>Clostridia</taxon>
        <taxon>Lachnospirales</taxon>
        <taxon>Lachnospiraceae</taxon>
        <taxon>Roseburia</taxon>
    </lineage>
</organism>
<feature type="chain" id="PRO_5008010336" evidence="1">
    <location>
        <begin position="26"/>
        <end position="394"/>
    </location>
</feature>
<name>A0A173QUR9_9FIRM</name>
<protein>
    <submittedName>
        <fullName evidence="3">Putative amidase domain</fullName>
    </submittedName>
</protein>
<feature type="domain" description="Putative amidase" evidence="2">
    <location>
        <begin position="238"/>
        <end position="383"/>
    </location>
</feature>
<accession>A0A173QUR9</accession>
<gene>
    <name evidence="3" type="ORF">ERS852420_00017</name>
</gene>
<dbReference type="AlphaFoldDB" id="A0A173QUR9"/>